<gene>
    <name evidence="1" type="primary">4L372D_158</name>
</gene>
<keyword evidence="2" id="KW-1185">Reference proteome</keyword>
<name>A0A5B9N7W6_9CAUD</name>
<accession>A0A5B9N7W6</accession>
<proteinExistence type="predicted"/>
<evidence type="ECO:0000313" key="1">
    <source>
        <dbReference type="EMBL" id="QEG08622.1"/>
    </source>
</evidence>
<reference evidence="1 2" key="1">
    <citation type="submission" date="2019-04" db="EMBL/GenBank/DDBJ databases">
        <title>Nine Novel Phages from a Plateau Lake in Southwest China Provide Insights into Aeromonas Phage Diversity.</title>
        <authorList>
            <person name="Xiao W."/>
            <person name="Bai M."/>
            <person name="Wang Y."/>
            <person name="Cui X."/>
        </authorList>
    </citation>
    <scope>NUCLEOTIDE SEQUENCE [LARGE SCALE GENOMIC DNA]</scope>
</reference>
<protein>
    <submittedName>
        <fullName evidence="1">Uncharacterized protein</fullName>
    </submittedName>
</protein>
<organism evidence="1 2">
    <name type="scientific">Aeromonas phage 4L372D</name>
    <dbReference type="NCBI Taxonomy" id="2588518"/>
    <lineage>
        <taxon>Viruses</taxon>
        <taxon>Duplodnaviria</taxon>
        <taxon>Heunggongvirae</taxon>
        <taxon>Uroviricota</taxon>
        <taxon>Caudoviricetes</taxon>
        <taxon>Plateaulakevirus</taxon>
        <taxon>Plateaulakevirus pv4L372D</taxon>
    </lineage>
</organism>
<dbReference type="EMBL" id="MK813939">
    <property type="protein sequence ID" value="QEG08622.1"/>
    <property type="molecule type" value="Genomic_DNA"/>
</dbReference>
<dbReference type="RefSeq" id="YP_009846706.1">
    <property type="nucleotide sequence ID" value="NC_048771.1"/>
</dbReference>
<evidence type="ECO:0000313" key="2">
    <source>
        <dbReference type="Proteomes" id="UP000323739"/>
    </source>
</evidence>
<dbReference type="GeneID" id="55617077"/>
<sequence length="113" mass="12371">MAEWGFILFKQTKRHIMGILDKNINGTDWSSVNVLSGLPIGTPMAIQLKTNAMILLFESATKPTAQSKDGVLVSNIFNEDSTKIITANSQEIWAKCANDYDSAIINIQEIGGI</sequence>
<dbReference type="Proteomes" id="UP000323739">
    <property type="component" value="Segment"/>
</dbReference>
<dbReference type="KEGG" id="vg:55617077"/>